<evidence type="ECO:0000313" key="2">
    <source>
        <dbReference type="Proteomes" id="UP001597369"/>
    </source>
</evidence>
<keyword evidence="2" id="KW-1185">Reference proteome</keyword>
<reference evidence="2" key="1">
    <citation type="journal article" date="2019" name="Int. J. Syst. Evol. Microbiol.">
        <title>The Global Catalogue of Microorganisms (GCM) 10K type strain sequencing project: providing services to taxonomists for standard genome sequencing and annotation.</title>
        <authorList>
            <consortium name="The Broad Institute Genomics Platform"/>
            <consortium name="The Broad Institute Genome Sequencing Center for Infectious Disease"/>
            <person name="Wu L."/>
            <person name="Ma J."/>
        </authorList>
    </citation>
    <scope>NUCLEOTIDE SEQUENCE [LARGE SCALE GENOMIC DNA]</scope>
    <source>
        <strain evidence="2">JCM 16545</strain>
    </source>
</reference>
<dbReference type="RefSeq" id="WP_229957305.1">
    <property type="nucleotide sequence ID" value="NZ_JAJJWI010000001.1"/>
</dbReference>
<evidence type="ECO:0000313" key="1">
    <source>
        <dbReference type="EMBL" id="MFD2069182.1"/>
    </source>
</evidence>
<sequence>MAESEQPNSDILKDLVKFKMPFGKYKGTTLCNLPVSYLEWFYREGFPPGKLGMQLATIYEIKINGLEYLLNPLKKQNIK</sequence>
<gene>
    <name evidence="1" type="ORF">ACFSKU_20025</name>
</gene>
<comment type="caution">
    <text evidence="1">The sequence shown here is derived from an EMBL/GenBank/DDBJ whole genome shotgun (WGS) entry which is preliminary data.</text>
</comment>
<dbReference type="InterPro" id="IPR024530">
    <property type="entry name" value="QSregVF_b"/>
</dbReference>
<dbReference type="Proteomes" id="UP001597369">
    <property type="component" value="Unassembled WGS sequence"/>
</dbReference>
<dbReference type="Pfam" id="PF12843">
    <property type="entry name" value="QSregVF_b"/>
    <property type="match status" value="1"/>
</dbReference>
<accession>A0ABW4X2L0</accession>
<name>A0ABW4X2L0_9BACT</name>
<protein>
    <submittedName>
        <fullName evidence="1">DUF3820 family protein</fullName>
    </submittedName>
</protein>
<proteinExistence type="predicted"/>
<organism evidence="1 2">
    <name type="scientific">Pontibacter silvestris</name>
    <dbReference type="NCBI Taxonomy" id="2305183"/>
    <lineage>
        <taxon>Bacteria</taxon>
        <taxon>Pseudomonadati</taxon>
        <taxon>Bacteroidota</taxon>
        <taxon>Cytophagia</taxon>
        <taxon>Cytophagales</taxon>
        <taxon>Hymenobacteraceae</taxon>
        <taxon>Pontibacter</taxon>
    </lineage>
</organism>
<dbReference type="EMBL" id="JBHUHV010000058">
    <property type="protein sequence ID" value="MFD2069182.1"/>
    <property type="molecule type" value="Genomic_DNA"/>
</dbReference>